<gene>
    <name evidence="5" type="ORF">EV189_2975</name>
</gene>
<proteinExistence type="inferred from homology"/>
<dbReference type="GO" id="GO:0006631">
    <property type="term" value="P:fatty acid metabolic process"/>
    <property type="evidence" value="ECO:0007669"/>
    <property type="project" value="TreeGrafter"/>
</dbReference>
<dbReference type="AlphaFoldDB" id="A0A4Q7NQD1"/>
<dbReference type="Pfam" id="PF13193">
    <property type="entry name" value="AMP-binding_C"/>
    <property type="match status" value="1"/>
</dbReference>
<dbReference type="GO" id="GO:0031956">
    <property type="term" value="F:medium-chain fatty acid-CoA ligase activity"/>
    <property type="evidence" value="ECO:0007669"/>
    <property type="project" value="TreeGrafter"/>
</dbReference>
<dbReference type="CDD" id="cd04433">
    <property type="entry name" value="AFD_class_I"/>
    <property type="match status" value="1"/>
</dbReference>
<feature type="domain" description="AMP-dependent synthetase/ligase" evidence="3">
    <location>
        <begin position="95"/>
        <end position="291"/>
    </location>
</feature>
<protein>
    <submittedName>
        <fullName evidence="5">O-succinylbenzoic acid--CoA ligase</fullName>
    </submittedName>
</protein>
<dbReference type="Gene3D" id="3.30.300.30">
    <property type="match status" value="1"/>
</dbReference>
<dbReference type="Proteomes" id="UP000293638">
    <property type="component" value="Unassembled WGS sequence"/>
</dbReference>
<dbReference type="EMBL" id="SGXD01000003">
    <property type="protein sequence ID" value="RZS87544.1"/>
    <property type="molecule type" value="Genomic_DNA"/>
</dbReference>
<name>A0A4Q7NQD1_9ACTN</name>
<sequence length="413" mass="42981">MSLLEAVRDACTTYAPEPAVRELASGRVVTYAELGRLLDGADAQPGLHVETSGEDVDTLVRLLARSGAGGSTLLLNPAAGPAVHAALRAAARGWVPRDDVHLVPTSGSSGTPRLVRLTQQGILAATQVYLDRVPLEPGWTTACPMSFASVGALPSAVLPALLTGGTALLCAGATPRAFADALVRHDVRFATSYAAWWETCLSLPGFSAPLHTLAVGGAPWQHLLPRIRTALPAARALGIYGLTETHGPGVHGFGDEPAVAAGASGRPARGLEVELRDGEVWLRGGLVAPGYVGGGMRRDADGWLGTGDEGELDAEGRLTVLGRRDDVLNLGGRKVHPLQVESVLAAHPGVVRCAVVRRGDALAAYVIGSARPDELRAWVREQVAAYAAPREVHLVDALPLLANGKVDRGALRG</sequence>
<dbReference type="InterPro" id="IPR042099">
    <property type="entry name" value="ANL_N_sf"/>
</dbReference>
<dbReference type="Pfam" id="PF00501">
    <property type="entry name" value="AMP-binding"/>
    <property type="match status" value="1"/>
</dbReference>
<evidence type="ECO:0000256" key="2">
    <source>
        <dbReference type="ARBA" id="ARBA00022598"/>
    </source>
</evidence>
<accession>A0A4Q7NQD1</accession>
<dbReference type="PROSITE" id="PS00455">
    <property type="entry name" value="AMP_BINDING"/>
    <property type="match status" value="1"/>
</dbReference>
<evidence type="ECO:0000259" key="4">
    <source>
        <dbReference type="Pfam" id="PF13193"/>
    </source>
</evidence>
<dbReference type="PANTHER" id="PTHR43201:SF5">
    <property type="entry name" value="MEDIUM-CHAIN ACYL-COA LIGASE ACSF2, MITOCHONDRIAL"/>
    <property type="match status" value="1"/>
</dbReference>
<evidence type="ECO:0000256" key="1">
    <source>
        <dbReference type="ARBA" id="ARBA00006432"/>
    </source>
</evidence>
<organism evidence="5 6">
    <name type="scientific">Motilibacter rhizosphaerae</name>
    <dbReference type="NCBI Taxonomy" id="598652"/>
    <lineage>
        <taxon>Bacteria</taxon>
        <taxon>Bacillati</taxon>
        <taxon>Actinomycetota</taxon>
        <taxon>Actinomycetes</taxon>
        <taxon>Motilibacterales</taxon>
        <taxon>Motilibacteraceae</taxon>
        <taxon>Motilibacter</taxon>
    </lineage>
</organism>
<comment type="caution">
    <text evidence="5">The sequence shown here is derived from an EMBL/GenBank/DDBJ whole genome shotgun (WGS) entry which is preliminary data.</text>
</comment>
<dbReference type="Gene3D" id="3.40.50.12780">
    <property type="entry name" value="N-terminal domain of ligase-like"/>
    <property type="match status" value="1"/>
</dbReference>
<keyword evidence="2 5" id="KW-0436">Ligase</keyword>
<feature type="domain" description="AMP-binding enzyme C-terminal" evidence="4">
    <location>
        <begin position="339"/>
        <end position="405"/>
    </location>
</feature>
<keyword evidence="6" id="KW-1185">Reference proteome</keyword>
<evidence type="ECO:0000313" key="5">
    <source>
        <dbReference type="EMBL" id="RZS87544.1"/>
    </source>
</evidence>
<dbReference type="RefSeq" id="WP_165400318.1">
    <property type="nucleotide sequence ID" value="NZ_SGXD01000003.1"/>
</dbReference>
<evidence type="ECO:0000259" key="3">
    <source>
        <dbReference type="Pfam" id="PF00501"/>
    </source>
</evidence>
<dbReference type="InterPro" id="IPR045851">
    <property type="entry name" value="AMP-bd_C_sf"/>
</dbReference>
<dbReference type="InterPro" id="IPR025110">
    <property type="entry name" value="AMP-bd_C"/>
</dbReference>
<comment type="similarity">
    <text evidence="1">Belongs to the ATP-dependent AMP-binding enzyme family.</text>
</comment>
<evidence type="ECO:0000313" key="6">
    <source>
        <dbReference type="Proteomes" id="UP000293638"/>
    </source>
</evidence>
<dbReference type="InterPro" id="IPR020845">
    <property type="entry name" value="AMP-binding_CS"/>
</dbReference>
<dbReference type="PANTHER" id="PTHR43201">
    <property type="entry name" value="ACYL-COA SYNTHETASE"/>
    <property type="match status" value="1"/>
</dbReference>
<dbReference type="SUPFAM" id="SSF56801">
    <property type="entry name" value="Acetyl-CoA synthetase-like"/>
    <property type="match status" value="1"/>
</dbReference>
<dbReference type="InterPro" id="IPR000873">
    <property type="entry name" value="AMP-dep_synth/lig_dom"/>
</dbReference>
<reference evidence="5 6" key="1">
    <citation type="submission" date="2019-02" db="EMBL/GenBank/DDBJ databases">
        <title>Genomic Encyclopedia of Type Strains, Phase IV (KMG-IV): sequencing the most valuable type-strain genomes for metagenomic binning, comparative biology and taxonomic classification.</title>
        <authorList>
            <person name="Goeker M."/>
        </authorList>
    </citation>
    <scope>NUCLEOTIDE SEQUENCE [LARGE SCALE GENOMIC DNA]</scope>
    <source>
        <strain evidence="5 6">DSM 45622</strain>
    </source>
</reference>